<dbReference type="SUPFAM" id="SSF88946">
    <property type="entry name" value="Sigma2 domain of RNA polymerase sigma factors"/>
    <property type="match status" value="1"/>
</dbReference>
<keyword evidence="7" id="KW-1185">Reference proteome</keyword>
<proteinExistence type="inferred from homology"/>
<name>A0ABW4Z9H6_9BACT</name>
<evidence type="ECO:0000313" key="7">
    <source>
        <dbReference type="Proteomes" id="UP001597389"/>
    </source>
</evidence>
<dbReference type="Gene3D" id="1.10.10.10">
    <property type="entry name" value="Winged helix-like DNA-binding domain superfamily/Winged helix DNA-binding domain"/>
    <property type="match status" value="1"/>
</dbReference>
<keyword evidence="4" id="KW-0804">Transcription</keyword>
<evidence type="ECO:0000256" key="1">
    <source>
        <dbReference type="ARBA" id="ARBA00010641"/>
    </source>
</evidence>
<comment type="similarity">
    <text evidence="1">Belongs to the sigma-70 factor family. ECF subfamily.</text>
</comment>
<dbReference type="EMBL" id="JBHUJB010000028">
    <property type="protein sequence ID" value="MFD2158588.1"/>
    <property type="molecule type" value="Genomic_DNA"/>
</dbReference>
<dbReference type="Proteomes" id="UP001597389">
    <property type="component" value="Unassembled WGS sequence"/>
</dbReference>
<evidence type="ECO:0000256" key="2">
    <source>
        <dbReference type="ARBA" id="ARBA00023015"/>
    </source>
</evidence>
<feature type="domain" description="RNA polymerase sigma-70 region 2" evidence="5">
    <location>
        <begin position="29"/>
        <end position="94"/>
    </location>
</feature>
<dbReference type="InterPro" id="IPR039425">
    <property type="entry name" value="RNA_pol_sigma-70-like"/>
</dbReference>
<dbReference type="InterPro" id="IPR007627">
    <property type="entry name" value="RNA_pol_sigma70_r2"/>
</dbReference>
<dbReference type="RefSeq" id="WP_377086741.1">
    <property type="nucleotide sequence ID" value="NZ_JBHSJL010000014.1"/>
</dbReference>
<dbReference type="PANTHER" id="PTHR43133:SF51">
    <property type="entry name" value="RNA POLYMERASE SIGMA FACTOR"/>
    <property type="match status" value="1"/>
</dbReference>
<reference evidence="7" key="1">
    <citation type="journal article" date="2019" name="Int. J. Syst. Evol. Microbiol.">
        <title>The Global Catalogue of Microorganisms (GCM) 10K type strain sequencing project: providing services to taxonomists for standard genome sequencing and annotation.</title>
        <authorList>
            <consortium name="The Broad Institute Genomics Platform"/>
            <consortium name="The Broad Institute Genome Sequencing Center for Infectious Disease"/>
            <person name="Wu L."/>
            <person name="Ma J."/>
        </authorList>
    </citation>
    <scope>NUCLEOTIDE SEQUENCE [LARGE SCALE GENOMIC DNA]</scope>
    <source>
        <strain evidence="7">CCUG 57942</strain>
    </source>
</reference>
<dbReference type="InterPro" id="IPR036388">
    <property type="entry name" value="WH-like_DNA-bd_sf"/>
</dbReference>
<evidence type="ECO:0000259" key="5">
    <source>
        <dbReference type="Pfam" id="PF04542"/>
    </source>
</evidence>
<dbReference type="InterPro" id="IPR014284">
    <property type="entry name" value="RNA_pol_sigma-70_dom"/>
</dbReference>
<sequence length="192" mass="21814">MLMIPNFGSLSNVMNPTPTDTHEFVKLLTGHQASLRAFIVALMPGSPDVQDVLQDTNVILWEKMADYTPGTSFKNWSFTIARFMVKAQYRSNKRYLSPMLNEDIIHAISERWYNRQPEATQLRQAALEKCVKGLKTSEQDIIEACYSHGSNLEKYSTIIGRSANSLRVSLFRIRNKLKDCVEIRIAQEGGKA</sequence>
<protein>
    <submittedName>
        <fullName evidence="6">Sigma-70 family RNA polymerase sigma factor</fullName>
    </submittedName>
</protein>
<dbReference type="InterPro" id="IPR014331">
    <property type="entry name" value="RNA_pol_sigma70_ECF_RHOBA"/>
</dbReference>
<dbReference type="Pfam" id="PF04542">
    <property type="entry name" value="Sigma70_r2"/>
    <property type="match status" value="1"/>
</dbReference>
<evidence type="ECO:0000256" key="4">
    <source>
        <dbReference type="ARBA" id="ARBA00023163"/>
    </source>
</evidence>
<gene>
    <name evidence="6" type="ORF">ACFSW8_06740</name>
</gene>
<evidence type="ECO:0000256" key="3">
    <source>
        <dbReference type="ARBA" id="ARBA00023082"/>
    </source>
</evidence>
<keyword evidence="3" id="KW-0731">Sigma factor</keyword>
<accession>A0ABW4Z9H6</accession>
<dbReference type="InterPro" id="IPR013324">
    <property type="entry name" value="RNA_pol_sigma_r3/r4-like"/>
</dbReference>
<evidence type="ECO:0000313" key="6">
    <source>
        <dbReference type="EMBL" id="MFD2158588.1"/>
    </source>
</evidence>
<keyword evidence="2" id="KW-0805">Transcription regulation</keyword>
<dbReference type="Gene3D" id="1.10.1740.10">
    <property type="match status" value="1"/>
</dbReference>
<dbReference type="SUPFAM" id="SSF88659">
    <property type="entry name" value="Sigma3 and sigma4 domains of RNA polymerase sigma factors"/>
    <property type="match status" value="1"/>
</dbReference>
<comment type="caution">
    <text evidence="6">The sequence shown here is derived from an EMBL/GenBank/DDBJ whole genome shotgun (WGS) entry which is preliminary data.</text>
</comment>
<dbReference type="NCBIfam" id="TIGR02989">
    <property type="entry name" value="Sig-70_gvs1"/>
    <property type="match status" value="1"/>
</dbReference>
<dbReference type="PANTHER" id="PTHR43133">
    <property type="entry name" value="RNA POLYMERASE ECF-TYPE SIGMA FACTO"/>
    <property type="match status" value="1"/>
</dbReference>
<dbReference type="NCBIfam" id="TIGR02937">
    <property type="entry name" value="sigma70-ECF"/>
    <property type="match status" value="1"/>
</dbReference>
<organism evidence="6 7">
    <name type="scientific">Rubritalea tangerina</name>
    <dbReference type="NCBI Taxonomy" id="430798"/>
    <lineage>
        <taxon>Bacteria</taxon>
        <taxon>Pseudomonadati</taxon>
        <taxon>Verrucomicrobiota</taxon>
        <taxon>Verrucomicrobiia</taxon>
        <taxon>Verrucomicrobiales</taxon>
        <taxon>Rubritaleaceae</taxon>
        <taxon>Rubritalea</taxon>
    </lineage>
</organism>
<dbReference type="InterPro" id="IPR013325">
    <property type="entry name" value="RNA_pol_sigma_r2"/>
</dbReference>